<dbReference type="PANTHER" id="PTHR15725">
    <property type="entry name" value="ZN-FINGER, C-X8-C-X5-C-X3-H TYPE-CONTAINING"/>
    <property type="match status" value="1"/>
</dbReference>
<feature type="region of interest" description="Disordered" evidence="2">
    <location>
        <begin position="321"/>
        <end position="355"/>
    </location>
</feature>
<dbReference type="SMART" id="SM00356">
    <property type="entry name" value="ZnF_C3H1"/>
    <property type="match status" value="3"/>
</dbReference>
<feature type="compositionally biased region" description="Polar residues" evidence="2">
    <location>
        <begin position="115"/>
        <end position="130"/>
    </location>
</feature>
<feature type="region of interest" description="Disordered" evidence="2">
    <location>
        <begin position="702"/>
        <end position="817"/>
    </location>
</feature>
<organism evidence="4 5">
    <name type="scientific">Cyprinus carpio</name>
    <name type="common">Common carp</name>
    <dbReference type="NCBI Taxonomy" id="7962"/>
    <lineage>
        <taxon>Eukaryota</taxon>
        <taxon>Metazoa</taxon>
        <taxon>Chordata</taxon>
        <taxon>Craniata</taxon>
        <taxon>Vertebrata</taxon>
        <taxon>Euteleostomi</taxon>
        <taxon>Actinopterygii</taxon>
        <taxon>Neopterygii</taxon>
        <taxon>Teleostei</taxon>
        <taxon>Ostariophysi</taxon>
        <taxon>Cypriniformes</taxon>
        <taxon>Cyprinidae</taxon>
        <taxon>Cyprininae</taxon>
        <taxon>Cyprinus</taxon>
    </lineage>
</organism>
<dbReference type="GO" id="GO:0008270">
    <property type="term" value="F:zinc ion binding"/>
    <property type="evidence" value="ECO:0007669"/>
    <property type="project" value="UniProtKB-KW"/>
</dbReference>
<feature type="compositionally biased region" description="Low complexity" evidence="2">
    <location>
        <begin position="618"/>
        <end position="630"/>
    </location>
</feature>
<keyword evidence="1" id="KW-0862">Zinc</keyword>
<keyword evidence="1" id="KW-0863">Zinc-finger</keyword>
<dbReference type="Proteomes" id="UP000694700">
    <property type="component" value="Unplaced"/>
</dbReference>
<dbReference type="InterPro" id="IPR041686">
    <property type="entry name" value="Znf-CCCH_3"/>
</dbReference>
<dbReference type="PROSITE" id="PS50103">
    <property type="entry name" value="ZF_C3H1"/>
    <property type="match status" value="1"/>
</dbReference>
<feature type="compositionally biased region" description="Basic and acidic residues" evidence="2">
    <location>
        <begin position="535"/>
        <end position="554"/>
    </location>
</feature>
<feature type="compositionally biased region" description="Basic and acidic residues" evidence="2">
    <location>
        <begin position="449"/>
        <end position="463"/>
    </location>
</feature>
<feature type="compositionally biased region" description="Polar residues" evidence="2">
    <location>
        <begin position="497"/>
        <end position="508"/>
    </location>
</feature>
<evidence type="ECO:0000313" key="5">
    <source>
        <dbReference type="Proteomes" id="UP000694700"/>
    </source>
</evidence>
<dbReference type="Pfam" id="PF15663">
    <property type="entry name" value="zf-CCCH_3"/>
    <property type="match status" value="1"/>
</dbReference>
<feature type="domain" description="C3H1-type" evidence="3">
    <location>
        <begin position="7"/>
        <end position="29"/>
    </location>
</feature>
<evidence type="ECO:0000313" key="4">
    <source>
        <dbReference type="Ensembl" id="ENSCCRP00015094016.1"/>
    </source>
</evidence>
<evidence type="ECO:0000259" key="3">
    <source>
        <dbReference type="PROSITE" id="PS50103"/>
    </source>
</evidence>
<feature type="region of interest" description="Disordered" evidence="2">
    <location>
        <begin position="368"/>
        <end position="650"/>
    </location>
</feature>
<dbReference type="FunFam" id="4.10.1000.10:FF:000026">
    <property type="entry name" value="Zinc finger CCCH domain-containing protein 11A"/>
    <property type="match status" value="1"/>
</dbReference>
<feature type="zinc finger region" description="C3H1-type" evidence="1">
    <location>
        <begin position="7"/>
        <end position="29"/>
    </location>
</feature>
<evidence type="ECO:0000256" key="2">
    <source>
        <dbReference type="SAM" id="MobiDB-lite"/>
    </source>
</evidence>
<feature type="region of interest" description="Disordered" evidence="2">
    <location>
        <begin position="108"/>
        <end position="179"/>
    </location>
</feature>
<dbReference type="InterPro" id="IPR000571">
    <property type="entry name" value="Znf_CCCH"/>
</dbReference>
<gene>
    <name evidence="4" type="primary">LOC109110014</name>
</gene>
<reference evidence="4" key="1">
    <citation type="submission" date="2025-08" db="UniProtKB">
        <authorList>
            <consortium name="Ensembl"/>
        </authorList>
    </citation>
    <scope>IDENTIFICATION</scope>
</reference>
<accession>A0A8C1ZQR4</accession>
<proteinExistence type="predicted"/>
<evidence type="ECO:0000256" key="1">
    <source>
        <dbReference type="PROSITE-ProRule" id="PRU00723"/>
    </source>
</evidence>
<dbReference type="AlphaFoldDB" id="A0A8C1ZQR4"/>
<feature type="compositionally biased region" description="Polar residues" evidence="2">
    <location>
        <begin position="705"/>
        <end position="723"/>
    </location>
</feature>
<dbReference type="GO" id="GO:0016973">
    <property type="term" value="P:poly(A)+ mRNA export from nucleus"/>
    <property type="evidence" value="ECO:0007669"/>
    <property type="project" value="TreeGrafter"/>
</dbReference>
<keyword evidence="1" id="KW-0479">Metal-binding</keyword>
<protein>
    <submittedName>
        <fullName evidence="4">Zinc finger CCCH domain-containing protein 11A-like</fullName>
    </submittedName>
</protein>
<feature type="compositionally biased region" description="Acidic residues" evidence="2">
    <location>
        <begin position="156"/>
        <end position="171"/>
    </location>
</feature>
<dbReference type="Gene3D" id="4.10.1000.10">
    <property type="entry name" value="Zinc finger, CCCH-type"/>
    <property type="match status" value="1"/>
</dbReference>
<name>A0A8C1ZQR4_CYPCA</name>
<sequence length="817" mass="89878">MTMQGDDCYFYYYSTCTKGDSCPFRHCEAAMGSETVCTLWQEQRCFRNICMFRHMEIKKNRKEIACYWENQPAGCQKAHCAFHHEKPRVIDGNYFAPDKGQVVRKEKEETPYEDQVNQVSVPTANPTNPQLRGVIRTETQENVPSPTHPPVVINPVDDDDEDDQFSEEGDESLGGSPWKMITGKNDSLNFGIQTLEEIRLRKALMASLKKSGQSTMQSSAQNKGTAIEKENIQSLSRLEVNNASIGKLSIRLNFGFCSIEPFNNLKTLLKSVADSSVNDIGRRKITDRLGERILKRDASVEEDLPLKRRLAERLGRVVESSTDVLPQKAQKPVRERLGLTGAPPSTDSEPKSSGDIHIKTLEEIRQEKAARNLNTSKVVPAKELSPSKKSVRPAGGLQVKTFSEILHEKKKNQEKKGQEVNTTAKSPERNEGPSTTGAAVKAPVTVGEVRVKTLEEIRREKTARMQAQLQEPTDDKTQTSTEAEASGPPKKRILRINKSSPTAYTVGQTKPDAPDKKLEPPAETNGKGKPSSETVKVKTFEEIMREKRLRKLQEEQVTSTTQKDAGLSAPAASPPASEPSSQPQTTVRQRIALKHKSSPLPAAVVPQKSSPEHSGDRSPSTNTPKPSSSPVIPIQLAEGTIQTETKVKPKVNVKPSVVKLAAQPTQKRKAAKTHSAVAEVKPLNTVCHTPSSLVIPNKRLKVASPASQDVQSDTQRVPSNTEDIQMVPLSCVEPASTTSPEIDAVPQSPVIKTPSMQRSRRSSTTSGRAPAVTSSSVDDFEELLGEFTDDRLEDDLELDSGKGEDDLLLELSEMIDS</sequence>
<dbReference type="Ensembl" id="ENSCCRT00015097056.1">
    <property type="protein sequence ID" value="ENSCCRP00015094016.1"/>
    <property type="gene ID" value="ENSCCRG00015037900.1"/>
</dbReference>
<dbReference type="PANTHER" id="PTHR15725:SF14">
    <property type="entry name" value="ZINC FINGER CCCH DOMAIN-CONTAINING PROTEIN 11A"/>
    <property type="match status" value="1"/>
</dbReference>